<organism evidence="2 3">
    <name type="scientific">Peptoniphilus koenoeneniae</name>
    <dbReference type="NCBI Taxonomy" id="507751"/>
    <lineage>
        <taxon>Bacteria</taxon>
        <taxon>Bacillati</taxon>
        <taxon>Bacillota</taxon>
        <taxon>Tissierellia</taxon>
        <taxon>Tissierellales</taxon>
        <taxon>Peptoniphilaceae</taxon>
        <taxon>Peptoniphilus</taxon>
    </lineage>
</organism>
<sequence>MASIYAHNKFAKTVINSIDFKVSSAEERQMFLFGSQGPDLFFFNLNLKIKGNNPGSYIHSRPFIEYLDTTKERIKAIDQKGPEFFYYLGTIAHFILDVTIHPYVDELINISYSHMEIESEFDRFLMLKDGLNPFKFKMQSLIPSPGKAPKILPIYEPYGLKLKDIYNSILGFNKYKKLFNPAGKLKETFILSVLKILKLNEYGGQLIKQEEHPQAEKSNKVLLKAYDLALENFKDIFNSALDYIYDGGEINPIFYKNYEGVNLE</sequence>
<evidence type="ECO:0000313" key="2">
    <source>
        <dbReference type="EMBL" id="MDQ0274724.1"/>
    </source>
</evidence>
<evidence type="ECO:0000259" key="1">
    <source>
        <dbReference type="Pfam" id="PF00882"/>
    </source>
</evidence>
<dbReference type="InterPro" id="IPR029002">
    <property type="entry name" value="PLPC/GPLD1"/>
</dbReference>
<reference evidence="2 3" key="1">
    <citation type="submission" date="2023-07" db="EMBL/GenBank/DDBJ databases">
        <title>Genomic Encyclopedia of Type Strains, Phase IV (KMG-IV): sequencing the most valuable type-strain genomes for metagenomic binning, comparative biology and taxonomic classification.</title>
        <authorList>
            <person name="Goeker M."/>
        </authorList>
    </citation>
    <scope>NUCLEOTIDE SEQUENCE [LARGE SCALE GENOMIC DNA]</scope>
    <source>
        <strain evidence="2 3">DSM 22616</strain>
    </source>
</reference>
<dbReference type="RefSeq" id="WP_023055881.1">
    <property type="nucleotide sequence ID" value="NZ_JAUSTN010000003.1"/>
</dbReference>
<dbReference type="EMBL" id="JAUSTN010000003">
    <property type="protein sequence ID" value="MDQ0274724.1"/>
    <property type="molecule type" value="Genomic_DNA"/>
</dbReference>
<evidence type="ECO:0000313" key="3">
    <source>
        <dbReference type="Proteomes" id="UP001236559"/>
    </source>
</evidence>
<comment type="caution">
    <text evidence="2">The sequence shown here is derived from an EMBL/GenBank/DDBJ whole genome shotgun (WGS) entry which is preliminary data.</text>
</comment>
<protein>
    <recommendedName>
        <fullName evidence="1">Phospholipase C/D domain-containing protein</fullName>
    </recommendedName>
</protein>
<feature type="domain" description="Phospholipase C/D" evidence="1">
    <location>
        <begin position="7"/>
        <end position="128"/>
    </location>
</feature>
<gene>
    <name evidence="2" type="ORF">J2S72_000741</name>
</gene>
<dbReference type="Pfam" id="PF00882">
    <property type="entry name" value="Zn_dep_PLPC"/>
    <property type="match status" value="1"/>
</dbReference>
<accession>A0ABU0AU06</accession>
<name>A0ABU0AU06_9FIRM</name>
<proteinExistence type="predicted"/>
<keyword evidence="3" id="KW-1185">Reference proteome</keyword>
<dbReference type="Proteomes" id="UP001236559">
    <property type="component" value="Unassembled WGS sequence"/>
</dbReference>